<dbReference type="InterPro" id="IPR018484">
    <property type="entry name" value="FGGY_N"/>
</dbReference>
<dbReference type="Pfam" id="PF02782">
    <property type="entry name" value="FGGY_C"/>
    <property type="match status" value="1"/>
</dbReference>
<dbReference type="AlphaFoldDB" id="A0A0R2U3B6"/>
<dbReference type="InterPro" id="IPR018485">
    <property type="entry name" value="FGGY_C"/>
</dbReference>
<evidence type="ECO:0000256" key="2">
    <source>
        <dbReference type="ARBA" id="ARBA00022679"/>
    </source>
</evidence>
<dbReference type="CDD" id="cd07779">
    <property type="entry name" value="ASKHA_NBD_FGGY_YgcE-like"/>
    <property type="match status" value="1"/>
</dbReference>
<evidence type="ECO:0000259" key="4">
    <source>
        <dbReference type="Pfam" id="PF00370"/>
    </source>
</evidence>
<evidence type="ECO:0000256" key="3">
    <source>
        <dbReference type="ARBA" id="ARBA00022777"/>
    </source>
</evidence>
<accession>A0A0R2U3B6</accession>
<dbReference type="PANTHER" id="PTHR43095:SF5">
    <property type="entry name" value="XYLULOSE KINASE"/>
    <property type="match status" value="1"/>
</dbReference>
<dbReference type="InterPro" id="IPR043129">
    <property type="entry name" value="ATPase_NBD"/>
</dbReference>
<name>A0A0R2U3B6_9GAMM</name>
<sequence length="518" mass="57344">MDNNEYLLAIDNGTQSVRAMVFDQNGQLVAKSKVDIEPYFSTQPGWAEQHADYFWDALCRACHALWPQLDIPRESIKALSVTTQRATVIPMGSDNLPLRSAISWLDQRQVGTKPKLGAIESALMTLVRAKPFVDLMHSQAEANWIDQNQPEIWQQVHKFLLLSGYHTYKLTGQYTDAIASTVGYLPFDYKTLQWAQDKDWTWRALPITRGMLPELLPAGATLGQITAEAAEQTGIPEGLPLIASGSDKACEVLGTGCIDAQTGSLSYGSLATLNIATDKYLEAIPFHPAYPGVIPNTFNVEMMVQRGYWMVSWFKKEFGLREQQLATEQGVAPESFFDDLLAQVPAGSQGLMLQPYWSPSNGDGPETRGAIIGFSEEHTRAHLYRAMIEGLTYALREGKELLEKRSGKPITKLVVSGGGSQSDQVMQISADIFGMRVYRPHTFETSSLGAAIATAVGIGLYPDFPAAVTGMTHVGDFFEPIESNKKIYNDLFTKVYKKMYGQLKPSYESIRSISGKQE</sequence>
<dbReference type="PIRSF" id="PIRSF000538">
    <property type="entry name" value="GlpK"/>
    <property type="match status" value="1"/>
</dbReference>
<organism evidence="6 7">
    <name type="scientific">SAR92 bacterium BACL26 MAG-121220-bin70</name>
    <dbReference type="NCBI Taxonomy" id="1655626"/>
    <lineage>
        <taxon>Bacteria</taxon>
        <taxon>Pseudomonadati</taxon>
        <taxon>Pseudomonadota</taxon>
        <taxon>Gammaproteobacteria</taxon>
        <taxon>Cellvibrionales</taxon>
        <taxon>Porticoccaceae</taxon>
        <taxon>SAR92 clade</taxon>
    </lineage>
</organism>
<dbReference type="Pfam" id="PF00370">
    <property type="entry name" value="FGGY_N"/>
    <property type="match status" value="1"/>
</dbReference>
<evidence type="ECO:0000313" key="7">
    <source>
        <dbReference type="Proteomes" id="UP000051213"/>
    </source>
</evidence>
<reference evidence="6 7" key="1">
    <citation type="submission" date="2015-10" db="EMBL/GenBank/DDBJ databases">
        <title>Metagenome-Assembled Genomes uncover a global brackish microbiome.</title>
        <authorList>
            <person name="Hugerth L.W."/>
            <person name="Larsson J."/>
            <person name="Alneberg J."/>
            <person name="Lindh M.V."/>
            <person name="Legrand C."/>
            <person name="Pinhassi J."/>
            <person name="Andersson A.F."/>
        </authorList>
    </citation>
    <scope>NUCLEOTIDE SEQUENCE [LARGE SCALE GENOMIC DNA]</scope>
    <source>
        <strain evidence="6">BACL26 MAG-121220-bin70</strain>
    </source>
</reference>
<dbReference type="InterPro" id="IPR050406">
    <property type="entry name" value="FGGY_Carb_Kinase"/>
</dbReference>
<dbReference type="SUPFAM" id="SSF53067">
    <property type="entry name" value="Actin-like ATPase domain"/>
    <property type="match status" value="2"/>
</dbReference>
<keyword evidence="3 6" id="KW-0418">Kinase</keyword>
<dbReference type="PANTHER" id="PTHR43095">
    <property type="entry name" value="SUGAR KINASE"/>
    <property type="match status" value="1"/>
</dbReference>
<dbReference type="EMBL" id="LICA01000193">
    <property type="protein sequence ID" value="KRO93953.1"/>
    <property type="molecule type" value="Genomic_DNA"/>
</dbReference>
<protein>
    <submittedName>
        <fullName evidence="6">Carbohydrate kinase</fullName>
    </submittedName>
</protein>
<feature type="domain" description="Carbohydrate kinase FGGY C-terminal" evidence="5">
    <location>
        <begin position="265"/>
        <end position="456"/>
    </location>
</feature>
<comment type="similarity">
    <text evidence="1">Belongs to the FGGY kinase family.</text>
</comment>
<dbReference type="InterPro" id="IPR000577">
    <property type="entry name" value="Carb_kinase_FGGY"/>
</dbReference>
<gene>
    <name evidence="6" type="ORF">ABS24_02090</name>
</gene>
<dbReference type="GO" id="GO:0016301">
    <property type="term" value="F:kinase activity"/>
    <property type="evidence" value="ECO:0007669"/>
    <property type="project" value="UniProtKB-KW"/>
</dbReference>
<dbReference type="Gene3D" id="3.30.420.40">
    <property type="match status" value="2"/>
</dbReference>
<feature type="domain" description="Carbohydrate kinase FGGY N-terminal" evidence="4">
    <location>
        <begin position="6"/>
        <end position="254"/>
    </location>
</feature>
<evidence type="ECO:0000259" key="5">
    <source>
        <dbReference type="Pfam" id="PF02782"/>
    </source>
</evidence>
<comment type="caution">
    <text evidence="6">The sequence shown here is derived from an EMBL/GenBank/DDBJ whole genome shotgun (WGS) entry which is preliminary data.</text>
</comment>
<dbReference type="Proteomes" id="UP000051213">
    <property type="component" value="Unassembled WGS sequence"/>
</dbReference>
<proteinExistence type="inferred from homology"/>
<keyword evidence="2" id="KW-0808">Transferase</keyword>
<dbReference type="GO" id="GO:0005975">
    <property type="term" value="P:carbohydrate metabolic process"/>
    <property type="evidence" value="ECO:0007669"/>
    <property type="project" value="InterPro"/>
</dbReference>
<evidence type="ECO:0000313" key="6">
    <source>
        <dbReference type="EMBL" id="KRO93953.1"/>
    </source>
</evidence>
<evidence type="ECO:0000256" key="1">
    <source>
        <dbReference type="ARBA" id="ARBA00009156"/>
    </source>
</evidence>